<evidence type="ECO:0000256" key="2">
    <source>
        <dbReference type="ARBA" id="ARBA00022679"/>
    </source>
</evidence>
<evidence type="ECO:0000259" key="5">
    <source>
        <dbReference type="Pfam" id="PF06094"/>
    </source>
</evidence>
<dbReference type="Gene3D" id="3.10.490.10">
    <property type="entry name" value="Gamma-glutamyl cyclotransferase-like"/>
    <property type="match status" value="1"/>
</dbReference>
<dbReference type="OrthoDB" id="1044435at2759"/>
<reference evidence="6 7" key="1">
    <citation type="journal article" date="2011" name="Genome Biol.">
        <title>Genome sequence of the insect pathogenic fungus Cordyceps militaris, a valued traditional Chinese medicine.</title>
        <authorList>
            <person name="Zheng P."/>
            <person name="Xia Y."/>
            <person name="Xiao G."/>
            <person name="Xiong C."/>
            <person name="Hu X."/>
            <person name="Zhang S."/>
            <person name="Zheng H."/>
            <person name="Huang Y."/>
            <person name="Zhou Y."/>
            <person name="Wang S."/>
            <person name="Zhao G.P."/>
            <person name="Liu X."/>
            <person name="St Leger R.J."/>
            <person name="Wang C."/>
        </authorList>
    </citation>
    <scope>NUCLEOTIDE SEQUENCE [LARGE SCALE GENOMIC DNA]</scope>
    <source>
        <strain evidence="6 7">CM01</strain>
    </source>
</reference>
<dbReference type="Pfam" id="PF06094">
    <property type="entry name" value="GGACT"/>
    <property type="match status" value="1"/>
</dbReference>
<feature type="compositionally biased region" description="Basic and acidic residues" evidence="4">
    <location>
        <begin position="1"/>
        <end position="17"/>
    </location>
</feature>
<dbReference type="InterPro" id="IPR036568">
    <property type="entry name" value="GGCT-like_sf"/>
</dbReference>
<sequence>MQQRRCEVEKGTEKDSSRTCSASVGAPRPLFVYGTLRAKPLLAWAVLGDSSRVDDLDDMIRPAQVSKYTRVAVKHSDYPAVIRSAEEGDCVDGYLLQLDTRSQRKKLDDFEGETYAVESTIVSLLGSDGHPTGETVQGDIYVWVGDKDMLTTEPWELDKFIKERLEDWLDLFDGMEMVGEDYRDGE</sequence>
<proteinExistence type="inferred from homology"/>
<dbReference type="VEuPathDB" id="FungiDB:CCM_02828"/>
<dbReference type="OMA" id="LTTEPWE"/>
<name>G3JC42_CORMM</name>
<feature type="domain" description="Gamma-glutamylcyclotransferase AIG2-like" evidence="5">
    <location>
        <begin position="30"/>
        <end position="155"/>
    </location>
</feature>
<dbReference type="AlphaFoldDB" id="G3JC42"/>
<dbReference type="KEGG" id="cmt:CCM_02828"/>
<evidence type="ECO:0000313" key="6">
    <source>
        <dbReference type="EMBL" id="EGX94557.1"/>
    </source>
</evidence>
<organism evidence="6 7">
    <name type="scientific">Cordyceps militaris (strain CM01)</name>
    <name type="common">Caterpillar fungus</name>
    <dbReference type="NCBI Taxonomy" id="983644"/>
    <lineage>
        <taxon>Eukaryota</taxon>
        <taxon>Fungi</taxon>
        <taxon>Dikarya</taxon>
        <taxon>Ascomycota</taxon>
        <taxon>Pezizomycotina</taxon>
        <taxon>Sordariomycetes</taxon>
        <taxon>Hypocreomycetidae</taxon>
        <taxon>Hypocreales</taxon>
        <taxon>Cordycipitaceae</taxon>
        <taxon>Cordyceps</taxon>
    </lineage>
</organism>
<dbReference type="eggNOG" id="ENOG502SEJW">
    <property type="taxonomic scope" value="Eukaryota"/>
</dbReference>
<dbReference type="PANTHER" id="PTHR31544">
    <property type="entry name" value="AIG2-LIKE PROTEIN D"/>
    <property type="match status" value="1"/>
</dbReference>
<protein>
    <recommendedName>
        <fullName evidence="3">Putative gamma-glutamylcyclotransferase</fullName>
    </recommendedName>
</protein>
<dbReference type="CDD" id="cd06661">
    <property type="entry name" value="GGCT_like"/>
    <property type="match status" value="1"/>
</dbReference>
<keyword evidence="7" id="KW-1185">Reference proteome</keyword>
<dbReference type="PANTHER" id="PTHR31544:SF2">
    <property type="entry name" value="AIG2-LIKE PROTEIN D"/>
    <property type="match status" value="1"/>
</dbReference>
<gene>
    <name evidence="6" type="ORF">CCM_02828</name>
</gene>
<dbReference type="Proteomes" id="UP000001610">
    <property type="component" value="Unassembled WGS sequence"/>
</dbReference>
<dbReference type="InterPro" id="IPR009288">
    <property type="entry name" value="AIG2-like_dom"/>
</dbReference>
<dbReference type="GO" id="GO:0016740">
    <property type="term" value="F:transferase activity"/>
    <property type="evidence" value="ECO:0007669"/>
    <property type="project" value="UniProtKB-KW"/>
</dbReference>
<dbReference type="HOGENOM" id="CLU_093936_2_0_1"/>
<keyword evidence="2" id="KW-0808">Transferase</keyword>
<dbReference type="EMBL" id="JH126400">
    <property type="protein sequence ID" value="EGX94557.1"/>
    <property type="molecule type" value="Genomic_DNA"/>
</dbReference>
<dbReference type="InParanoid" id="G3JC42"/>
<dbReference type="InterPro" id="IPR045038">
    <property type="entry name" value="AIG2-like"/>
</dbReference>
<comment type="similarity">
    <text evidence="1">Belongs to the gamma-glutamylcyclotransferase family.</text>
</comment>
<evidence type="ECO:0000256" key="4">
    <source>
        <dbReference type="SAM" id="MobiDB-lite"/>
    </source>
</evidence>
<dbReference type="GeneID" id="18164855"/>
<feature type="region of interest" description="Disordered" evidence="4">
    <location>
        <begin position="1"/>
        <end position="22"/>
    </location>
</feature>
<accession>G3JC42</accession>
<dbReference type="SUPFAM" id="SSF110857">
    <property type="entry name" value="Gamma-glutamyl cyclotransferase-like"/>
    <property type="match status" value="1"/>
</dbReference>
<evidence type="ECO:0000256" key="3">
    <source>
        <dbReference type="ARBA" id="ARBA00030602"/>
    </source>
</evidence>
<evidence type="ECO:0000256" key="1">
    <source>
        <dbReference type="ARBA" id="ARBA00008861"/>
    </source>
</evidence>
<dbReference type="RefSeq" id="XP_006668043.1">
    <property type="nucleotide sequence ID" value="XM_006667980.1"/>
</dbReference>
<evidence type="ECO:0000313" key="7">
    <source>
        <dbReference type="Proteomes" id="UP000001610"/>
    </source>
</evidence>
<dbReference type="InterPro" id="IPR013024">
    <property type="entry name" value="GGCT-like"/>
</dbReference>